<dbReference type="EMBL" id="HBGD01007866">
    <property type="protein sequence ID" value="CAD9083272.1"/>
    <property type="molecule type" value="Transcribed_RNA"/>
</dbReference>
<proteinExistence type="predicted"/>
<organism evidence="1">
    <name type="scientific">Percolomonas cosmopolitus</name>
    <dbReference type="NCBI Taxonomy" id="63605"/>
    <lineage>
        <taxon>Eukaryota</taxon>
        <taxon>Discoba</taxon>
        <taxon>Heterolobosea</taxon>
        <taxon>Tetramitia</taxon>
        <taxon>Eutetramitia</taxon>
        <taxon>Percolomonadidae</taxon>
        <taxon>Percolomonas</taxon>
    </lineage>
</organism>
<gene>
    <name evidence="1" type="ORF">PCOS0759_LOCUS6514</name>
</gene>
<name>A0A7S1KRN9_9EUKA</name>
<dbReference type="AlphaFoldDB" id="A0A7S1KRN9"/>
<accession>A0A7S1KRN9</accession>
<evidence type="ECO:0000313" key="1">
    <source>
        <dbReference type="EMBL" id="CAD9083272.1"/>
    </source>
</evidence>
<reference evidence="1" key="1">
    <citation type="submission" date="2021-01" db="EMBL/GenBank/DDBJ databases">
        <authorList>
            <person name="Corre E."/>
            <person name="Pelletier E."/>
            <person name="Niang G."/>
            <person name="Scheremetjew M."/>
            <person name="Finn R."/>
            <person name="Kale V."/>
            <person name="Holt S."/>
            <person name="Cochrane G."/>
            <person name="Meng A."/>
            <person name="Brown T."/>
            <person name="Cohen L."/>
        </authorList>
    </citation>
    <scope>NUCLEOTIDE SEQUENCE</scope>
    <source>
        <strain evidence="1">WS</strain>
    </source>
</reference>
<sequence length="366" mass="42225">MVTEHEFFRLKSNSTPSYQNDYISQMMRSLMSEELAHVVPFDEEYKNECTKKNVNTQLSKTNAHYLAEIRSSLEMMPMQTDSLLEMLPHQQEPLHFMKRYGVKNGEHFALIRNFLIGNPQLGDLIPVPSDLPHFKYLSKHNFRNVSSPVGLDLTQAECVVGIGFCDLFDLLDAEYADDSQKPLAYHGFEANPFNVAKFTSVVEMLRDTTVPLYCILQVWYSSAWSKETTTIFKRKCRNLLKQEDINATERVRSYWKLWSSPLSKVTLKHARTQWREFHPPTCNIAKVPAFLKRREDRIAYIDYLLNGEIGGDVNTGSLCMYMDAEKQQQPPEESIFLAIPTDGIIAEMQNKVQKKGHRVPIVKICT</sequence>
<protein>
    <submittedName>
        <fullName evidence="1">Uncharacterized protein</fullName>
    </submittedName>
</protein>